<proteinExistence type="predicted"/>
<organism evidence="1 2">
    <name type="scientific">Arctia plantaginis</name>
    <name type="common">Wood tiger moth</name>
    <name type="synonym">Phalaena plantaginis</name>
    <dbReference type="NCBI Taxonomy" id="874455"/>
    <lineage>
        <taxon>Eukaryota</taxon>
        <taxon>Metazoa</taxon>
        <taxon>Ecdysozoa</taxon>
        <taxon>Arthropoda</taxon>
        <taxon>Hexapoda</taxon>
        <taxon>Insecta</taxon>
        <taxon>Pterygota</taxon>
        <taxon>Neoptera</taxon>
        <taxon>Endopterygota</taxon>
        <taxon>Lepidoptera</taxon>
        <taxon>Glossata</taxon>
        <taxon>Ditrysia</taxon>
        <taxon>Noctuoidea</taxon>
        <taxon>Erebidae</taxon>
        <taxon>Arctiinae</taxon>
        <taxon>Arctia</taxon>
    </lineage>
</organism>
<gene>
    <name evidence="1" type="ORF">APLA_LOCUS14160</name>
</gene>
<sequence>MSSESSQSSLLDSEEEELLLLASVLKRKRKIWVHEINQKRRHLGENKLCIELLSHEDRFYTYFRMKPETFEYLHNLLEPHIKKKNTNYRQAISTKERLALCLR</sequence>
<dbReference type="Proteomes" id="UP000494256">
    <property type="component" value="Unassembled WGS sequence"/>
</dbReference>
<dbReference type="EMBL" id="CADEBD010000387">
    <property type="protein sequence ID" value="CAB3252898.1"/>
    <property type="molecule type" value="Genomic_DNA"/>
</dbReference>
<protein>
    <submittedName>
        <fullName evidence="1">Uncharacterized protein</fullName>
    </submittedName>
</protein>
<dbReference type="OrthoDB" id="10254794at2759"/>
<evidence type="ECO:0000313" key="2">
    <source>
        <dbReference type="Proteomes" id="UP000494256"/>
    </source>
</evidence>
<evidence type="ECO:0000313" key="1">
    <source>
        <dbReference type="EMBL" id="CAB3252898.1"/>
    </source>
</evidence>
<name>A0A8S1AW23_ARCPL</name>
<comment type="caution">
    <text evidence="1">The sequence shown here is derived from an EMBL/GenBank/DDBJ whole genome shotgun (WGS) entry which is preliminary data.</text>
</comment>
<dbReference type="AlphaFoldDB" id="A0A8S1AW23"/>
<reference evidence="1 2" key="1">
    <citation type="submission" date="2020-04" db="EMBL/GenBank/DDBJ databases">
        <authorList>
            <person name="Wallbank WR R."/>
            <person name="Pardo Diaz C."/>
            <person name="Kozak K."/>
            <person name="Martin S."/>
            <person name="Jiggins C."/>
            <person name="Moest M."/>
            <person name="Warren A I."/>
            <person name="Byers J.R.P. K."/>
            <person name="Montejo-Kovacevich G."/>
            <person name="Yen C E."/>
        </authorList>
    </citation>
    <scope>NUCLEOTIDE SEQUENCE [LARGE SCALE GENOMIC DNA]</scope>
</reference>
<accession>A0A8S1AW23</accession>